<keyword evidence="2" id="KW-1133">Transmembrane helix</keyword>
<evidence type="ECO:0000313" key="3">
    <source>
        <dbReference type="EMBL" id="AVK76912.1"/>
    </source>
</evidence>
<organism evidence="3">
    <name type="scientific">Pandoravirus macleodensis</name>
    <dbReference type="NCBI Taxonomy" id="2107707"/>
    <lineage>
        <taxon>Viruses</taxon>
        <taxon>Pandoravirus</taxon>
    </lineage>
</organism>
<feature type="region of interest" description="Disordered" evidence="1">
    <location>
        <begin position="91"/>
        <end position="111"/>
    </location>
</feature>
<feature type="transmembrane region" description="Helical" evidence="2">
    <location>
        <begin position="139"/>
        <end position="162"/>
    </location>
</feature>
<accession>A0A2U7UEU0</accession>
<keyword evidence="2" id="KW-0472">Membrane</keyword>
<gene>
    <name evidence="3" type="ORF">pmac_cds_224</name>
</gene>
<dbReference type="GeneID" id="36841367"/>
<feature type="transmembrane region" description="Helical" evidence="2">
    <location>
        <begin position="190"/>
        <end position="208"/>
    </location>
</feature>
<evidence type="ECO:0000256" key="1">
    <source>
        <dbReference type="SAM" id="MobiDB-lite"/>
    </source>
</evidence>
<protein>
    <submittedName>
        <fullName evidence="3">Uncharacterized protein</fullName>
    </submittedName>
</protein>
<dbReference type="RefSeq" id="YP_009480908.1">
    <property type="nucleotide sequence ID" value="NC_037665.1"/>
</dbReference>
<name>A0A2U7UEU0_9VIRU</name>
<sequence>MNGAYGGGAWGGPPMAGGAKMAAIHQCLDALRPPSPPLQRHAAPIASMPALDALPSPLEPFCPPPLAPPPQAEAPPQAILVTQVPVEAASSMPPLEIHRTAPKTTTTTPVEGQDNSVCAVAAPSATTSARATAALRSPAVLALGAAIVVVLVLVVVAPPFVLKRRGGPGASTDPAWRWARPRAQVDPIRLLAWGMLAAAAAFVLPLAIERLIATPTDHGPKTGGLFCRKRTQT</sequence>
<reference evidence="3" key="1">
    <citation type="journal article" date="2018" name="Nat. Commun.">
        <title>Diversity and evolution of the emerging Pandoraviridae family.</title>
        <authorList>
            <person name="Legendre M."/>
            <person name="Fabre E."/>
            <person name="Poirot O."/>
            <person name="Jeudy S."/>
            <person name="Lartigue A."/>
            <person name="Alempic J.M."/>
            <person name="Beucher L."/>
            <person name="Philippe N."/>
            <person name="Bertaux L."/>
            <person name="Christo-Foroux E."/>
            <person name="Labadie K."/>
            <person name="Coute Y."/>
            <person name="Abergel C."/>
            <person name="Claverie J.M."/>
        </authorList>
    </citation>
    <scope>NUCLEOTIDE SEQUENCE [LARGE SCALE GENOMIC DNA]</scope>
    <source>
        <strain evidence="3">Macleodensis</strain>
    </source>
</reference>
<dbReference type="Proteomes" id="UP000249758">
    <property type="component" value="Segment"/>
</dbReference>
<dbReference type="EMBL" id="MG011691">
    <property type="protein sequence ID" value="AVK76912.1"/>
    <property type="molecule type" value="Genomic_DNA"/>
</dbReference>
<proteinExistence type="predicted"/>
<evidence type="ECO:0000256" key="2">
    <source>
        <dbReference type="SAM" id="Phobius"/>
    </source>
</evidence>
<keyword evidence="2" id="KW-0812">Transmembrane</keyword>
<dbReference type="KEGG" id="vg:36841367"/>